<evidence type="ECO:0000313" key="2">
    <source>
        <dbReference type="EMBL" id="MDN3688902.1"/>
    </source>
</evidence>
<feature type="signal peptide" evidence="1">
    <location>
        <begin position="1"/>
        <end position="22"/>
    </location>
</feature>
<sequence>MMTIKNYLLPGFLVILSCSFLACTSENEEDIEPDDQEERCVESVSLSNDIIPIINQNCAISGCHVSGTNRVNLTLKENILQHADQIKNFTQSDYMPPGSSGKQLSESQKENIFCWVDQGALDN</sequence>
<keyword evidence="3" id="KW-1185">Reference proteome</keyword>
<name>A0ABT8C9Y3_9BACT</name>
<protein>
    <submittedName>
        <fullName evidence="2">2-polyprenyl-6-methoxyphenol hydroxylase</fullName>
    </submittedName>
</protein>
<accession>A0ABT8C9Y3</accession>
<reference evidence="3" key="1">
    <citation type="journal article" date="2019" name="Int. J. Syst. Evol. Microbiol.">
        <title>The Global Catalogue of Microorganisms (GCM) 10K type strain sequencing project: providing services to taxonomists for standard genome sequencing and annotation.</title>
        <authorList>
            <consortium name="The Broad Institute Genomics Platform"/>
            <consortium name="The Broad Institute Genome Sequencing Center for Infectious Disease"/>
            <person name="Wu L."/>
            <person name="Ma J."/>
        </authorList>
    </citation>
    <scope>NUCLEOTIDE SEQUENCE [LARGE SCALE GENOMIC DNA]</scope>
    <source>
        <strain evidence="3">CECT 7706</strain>
    </source>
</reference>
<dbReference type="RefSeq" id="WP_240459430.1">
    <property type="nucleotide sequence ID" value="NZ_JAUFQS010000014.1"/>
</dbReference>
<feature type="chain" id="PRO_5046313173" evidence="1">
    <location>
        <begin position="23"/>
        <end position="123"/>
    </location>
</feature>
<dbReference type="EMBL" id="JAUFQS010000014">
    <property type="protein sequence ID" value="MDN3688902.1"/>
    <property type="molecule type" value="Genomic_DNA"/>
</dbReference>
<keyword evidence="1" id="KW-0732">Signal</keyword>
<evidence type="ECO:0000313" key="3">
    <source>
        <dbReference type="Proteomes" id="UP001236663"/>
    </source>
</evidence>
<proteinExistence type="predicted"/>
<gene>
    <name evidence="2" type="ORF">QWZ15_13765</name>
</gene>
<organism evidence="2 3">
    <name type="scientific">Cyclobacterium jeungdonense</name>
    <dbReference type="NCBI Taxonomy" id="708087"/>
    <lineage>
        <taxon>Bacteria</taxon>
        <taxon>Pseudomonadati</taxon>
        <taxon>Bacteroidota</taxon>
        <taxon>Cytophagia</taxon>
        <taxon>Cytophagales</taxon>
        <taxon>Cyclobacteriaceae</taxon>
        <taxon>Cyclobacterium</taxon>
    </lineage>
</organism>
<evidence type="ECO:0000256" key="1">
    <source>
        <dbReference type="SAM" id="SignalP"/>
    </source>
</evidence>
<comment type="caution">
    <text evidence="2">The sequence shown here is derived from an EMBL/GenBank/DDBJ whole genome shotgun (WGS) entry which is preliminary data.</text>
</comment>
<dbReference type="Proteomes" id="UP001236663">
    <property type="component" value="Unassembled WGS sequence"/>
</dbReference>
<dbReference type="PROSITE" id="PS51257">
    <property type="entry name" value="PROKAR_LIPOPROTEIN"/>
    <property type="match status" value="1"/>
</dbReference>